<feature type="transmembrane region" description="Helical" evidence="1">
    <location>
        <begin position="97"/>
        <end position="120"/>
    </location>
</feature>
<gene>
    <name evidence="2" type="ORF">GCM10007966_01080</name>
</gene>
<keyword evidence="1" id="KW-0812">Transmembrane</keyword>
<organism evidence="2 3">
    <name type="scientific">Legionella impletisoli</name>
    <dbReference type="NCBI Taxonomy" id="343510"/>
    <lineage>
        <taxon>Bacteria</taxon>
        <taxon>Pseudomonadati</taxon>
        <taxon>Pseudomonadota</taxon>
        <taxon>Gammaproteobacteria</taxon>
        <taxon>Legionellales</taxon>
        <taxon>Legionellaceae</taxon>
        <taxon>Legionella</taxon>
    </lineage>
</organism>
<dbReference type="RefSeq" id="WP_131775355.1">
    <property type="nucleotide sequence ID" value="NZ_BMOB01000001.1"/>
</dbReference>
<protein>
    <submittedName>
        <fullName evidence="2">Type I secretion system LssZ</fullName>
    </submittedName>
</protein>
<dbReference type="OrthoDB" id="5652305at2"/>
<evidence type="ECO:0000313" key="2">
    <source>
        <dbReference type="EMBL" id="GGI75984.1"/>
    </source>
</evidence>
<dbReference type="AlphaFoldDB" id="A0A917JLW1"/>
<keyword evidence="1" id="KW-1133">Transmembrane helix</keyword>
<dbReference type="Proteomes" id="UP000630149">
    <property type="component" value="Unassembled WGS sequence"/>
</dbReference>
<feature type="transmembrane region" description="Helical" evidence="1">
    <location>
        <begin position="32"/>
        <end position="58"/>
    </location>
</feature>
<feature type="transmembrane region" description="Helical" evidence="1">
    <location>
        <begin position="6"/>
        <end position="25"/>
    </location>
</feature>
<feature type="transmembrane region" description="Helical" evidence="1">
    <location>
        <begin position="64"/>
        <end position="85"/>
    </location>
</feature>
<evidence type="ECO:0000256" key="1">
    <source>
        <dbReference type="SAM" id="Phobius"/>
    </source>
</evidence>
<reference evidence="2" key="1">
    <citation type="journal article" date="2014" name="Int. J. Syst. Evol. Microbiol.">
        <title>Complete genome sequence of Corynebacterium casei LMG S-19264T (=DSM 44701T), isolated from a smear-ripened cheese.</title>
        <authorList>
            <consortium name="US DOE Joint Genome Institute (JGI-PGF)"/>
            <person name="Walter F."/>
            <person name="Albersmeier A."/>
            <person name="Kalinowski J."/>
            <person name="Ruckert C."/>
        </authorList>
    </citation>
    <scope>NUCLEOTIDE SEQUENCE</scope>
    <source>
        <strain evidence="2">JCM 13919</strain>
    </source>
</reference>
<name>A0A917JLW1_9GAMM</name>
<dbReference type="EMBL" id="BMOB01000001">
    <property type="protein sequence ID" value="GGI75984.1"/>
    <property type="molecule type" value="Genomic_DNA"/>
</dbReference>
<accession>A0A917JLW1</accession>
<proteinExistence type="predicted"/>
<sequence length="204" mass="23699">MNIILNTISYLLPLLALILLLVGMFKKRKRFVLASLLVSLIGILLQYETAGGEIFGLYFNYKNALIYTLSFLILMIALIYIGIASKEMRGRFRYPTLFLFMVLFFASSIILVNVWINAWFIEHTLKDTTVIQVATFKKNEFCAHDYLFYKVSPDGKMQYLCPNHYVLIAKTGRLDLHPELFIQQYLAGQTPYGWFKDQNNNRPN</sequence>
<comment type="caution">
    <text evidence="2">The sequence shown here is derived from an EMBL/GenBank/DDBJ whole genome shotgun (WGS) entry which is preliminary data.</text>
</comment>
<evidence type="ECO:0000313" key="3">
    <source>
        <dbReference type="Proteomes" id="UP000630149"/>
    </source>
</evidence>
<keyword evidence="1" id="KW-0472">Membrane</keyword>
<keyword evidence="3" id="KW-1185">Reference proteome</keyword>
<reference evidence="2" key="2">
    <citation type="submission" date="2020-09" db="EMBL/GenBank/DDBJ databases">
        <authorList>
            <person name="Sun Q."/>
            <person name="Ohkuma M."/>
        </authorList>
    </citation>
    <scope>NUCLEOTIDE SEQUENCE</scope>
    <source>
        <strain evidence="2">JCM 13919</strain>
    </source>
</reference>